<evidence type="ECO:0000313" key="2">
    <source>
        <dbReference type="EMBL" id="OGM31193.1"/>
    </source>
</evidence>
<proteinExistence type="predicted"/>
<dbReference type="AlphaFoldDB" id="A0A1F7YV33"/>
<reference evidence="2 3" key="1">
    <citation type="journal article" date="2016" name="Nat. Commun.">
        <title>Thousands of microbial genomes shed light on interconnected biogeochemical processes in an aquifer system.</title>
        <authorList>
            <person name="Anantharaman K."/>
            <person name="Brown C.T."/>
            <person name="Hug L.A."/>
            <person name="Sharon I."/>
            <person name="Castelle C.J."/>
            <person name="Probst A.J."/>
            <person name="Thomas B.C."/>
            <person name="Singh A."/>
            <person name="Wilkins M.J."/>
            <person name="Karaoz U."/>
            <person name="Brodie E.L."/>
            <person name="Williams K.H."/>
            <person name="Hubbard S.S."/>
            <person name="Banfield J.F."/>
        </authorList>
    </citation>
    <scope>NUCLEOTIDE SEQUENCE [LARGE SCALE GENOMIC DNA]</scope>
</reference>
<evidence type="ECO:0000313" key="3">
    <source>
        <dbReference type="Proteomes" id="UP000178870"/>
    </source>
</evidence>
<name>A0A1F7YV33_9BACT</name>
<gene>
    <name evidence="2" type="ORF">A2803_01825</name>
</gene>
<protein>
    <submittedName>
        <fullName evidence="2">Uncharacterized protein</fullName>
    </submittedName>
</protein>
<organism evidence="2 3">
    <name type="scientific">Candidatus Woesebacteria bacterium RIFCSPHIGHO2_01_FULL_44_21</name>
    <dbReference type="NCBI Taxonomy" id="1802503"/>
    <lineage>
        <taxon>Bacteria</taxon>
        <taxon>Candidatus Woeseibacteriota</taxon>
    </lineage>
</organism>
<comment type="caution">
    <text evidence="2">The sequence shown here is derived from an EMBL/GenBank/DDBJ whole genome shotgun (WGS) entry which is preliminary data.</text>
</comment>
<keyword evidence="1" id="KW-0472">Membrane</keyword>
<feature type="transmembrane region" description="Helical" evidence="1">
    <location>
        <begin position="131"/>
        <end position="152"/>
    </location>
</feature>
<feature type="transmembrane region" description="Helical" evidence="1">
    <location>
        <begin position="90"/>
        <end position="110"/>
    </location>
</feature>
<dbReference type="Proteomes" id="UP000178870">
    <property type="component" value="Unassembled WGS sequence"/>
</dbReference>
<keyword evidence="1" id="KW-0812">Transmembrane</keyword>
<feature type="transmembrane region" description="Helical" evidence="1">
    <location>
        <begin position="58"/>
        <end position="78"/>
    </location>
</feature>
<evidence type="ECO:0000256" key="1">
    <source>
        <dbReference type="SAM" id="Phobius"/>
    </source>
</evidence>
<sequence>MLETPHALVGAAIVTKIPNPLISLPLAFASHFVLDMVPHWNPHLNTELQKYGHVTKRSTIIVAADVLISLALGSFIALNFSTDPTHMNTIFLGAFAGVLPDVVEGPYFFLSWKNEFVKKWLMFQKSIQVDTTMVPGLATQIVTVVAVFWWIAS</sequence>
<accession>A0A1F7YV33</accession>
<dbReference type="EMBL" id="MGGP01000029">
    <property type="protein sequence ID" value="OGM31193.1"/>
    <property type="molecule type" value="Genomic_DNA"/>
</dbReference>
<keyword evidence="1" id="KW-1133">Transmembrane helix</keyword>